<keyword evidence="2" id="KW-1185">Reference proteome</keyword>
<proteinExistence type="predicted"/>
<comment type="caution">
    <text evidence="1">The sequence shown here is derived from an EMBL/GenBank/DDBJ whole genome shotgun (WGS) entry which is preliminary data.</text>
</comment>
<gene>
    <name evidence="1" type="ORF">GCM10017567_49720</name>
</gene>
<evidence type="ECO:0008006" key="3">
    <source>
        <dbReference type="Google" id="ProtNLM"/>
    </source>
</evidence>
<protein>
    <recommendedName>
        <fullName evidence="3">Secreted protein</fullName>
    </recommendedName>
</protein>
<evidence type="ECO:0000313" key="1">
    <source>
        <dbReference type="EMBL" id="GHG24638.1"/>
    </source>
</evidence>
<organism evidence="1 2">
    <name type="scientific">Amycolatopsis bullii</name>
    <dbReference type="NCBI Taxonomy" id="941987"/>
    <lineage>
        <taxon>Bacteria</taxon>
        <taxon>Bacillati</taxon>
        <taxon>Actinomycetota</taxon>
        <taxon>Actinomycetes</taxon>
        <taxon>Pseudonocardiales</taxon>
        <taxon>Pseudonocardiaceae</taxon>
        <taxon>Amycolatopsis</taxon>
    </lineage>
</organism>
<sequence>MGMVGSWGRACCCPIVLCCVNVVIDLTSLVPFNVRGPRFSSRPGEFTDSSQPGIPDNPPVAAMVQKDTFVPVDPAGLTG</sequence>
<reference evidence="2" key="1">
    <citation type="journal article" date="2019" name="Int. J. Syst. Evol. Microbiol.">
        <title>The Global Catalogue of Microorganisms (GCM) 10K type strain sequencing project: providing services to taxonomists for standard genome sequencing and annotation.</title>
        <authorList>
            <consortium name="The Broad Institute Genomics Platform"/>
            <consortium name="The Broad Institute Genome Sequencing Center for Infectious Disease"/>
            <person name="Wu L."/>
            <person name="Ma J."/>
        </authorList>
    </citation>
    <scope>NUCLEOTIDE SEQUENCE [LARGE SCALE GENOMIC DNA]</scope>
    <source>
        <strain evidence="2">CGMCC 4.7680</strain>
    </source>
</reference>
<evidence type="ECO:0000313" key="2">
    <source>
        <dbReference type="Proteomes" id="UP000649955"/>
    </source>
</evidence>
<accession>A0ABQ3KI76</accession>
<name>A0ABQ3KI76_9PSEU</name>
<dbReference type="Proteomes" id="UP000649955">
    <property type="component" value="Unassembled WGS sequence"/>
</dbReference>
<dbReference type="EMBL" id="BNAW01000024">
    <property type="protein sequence ID" value="GHG24638.1"/>
    <property type="molecule type" value="Genomic_DNA"/>
</dbReference>